<dbReference type="InterPro" id="IPR040256">
    <property type="entry name" value="At4g02000-like"/>
</dbReference>
<dbReference type="AlphaFoldDB" id="A0A9P0ZZ44"/>
<evidence type="ECO:0000313" key="2">
    <source>
        <dbReference type="EMBL" id="CAH9120294.1"/>
    </source>
</evidence>
<dbReference type="OrthoDB" id="1302923at2759"/>
<dbReference type="PANTHER" id="PTHR31286">
    <property type="entry name" value="GLYCINE-RICH CELL WALL STRUCTURAL PROTEIN 1.8-LIKE"/>
    <property type="match status" value="1"/>
</dbReference>
<organism evidence="2 3">
    <name type="scientific">Cuscuta europaea</name>
    <name type="common">European dodder</name>
    <dbReference type="NCBI Taxonomy" id="41803"/>
    <lineage>
        <taxon>Eukaryota</taxon>
        <taxon>Viridiplantae</taxon>
        <taxon>Streptophyta</taxon>
        <taxon>Embryophyta</taxon>
        <taxon>Tracheophyta</taxon>
        <taxon>Spermatophyta</taxon>
        <taxon>Magnoliopsida</taxon>
        <taxon>eudicotyledons</taxon>
        <taxon>Gunneridae</taxon>
        <taxon>Pentapetalae</taxon>
        <taxon>asterids</taxon>
        <taxon>lamiids</taxon>
        <taxon>Solanales</taxon>
        <taxon>Convolvulaceae</taxon>
        <taxon>Cuscuteae</taxon>
        <taxon>Cuscuta</taxon>
        <taxon>Cuscuta subgen. Cuscuta</taxon>
    </lineage>
</organism>
<dbReference type="EMBL" id="CAMAPE010000083">
    <property type="protein sequence ID" value="CAH9120294.1"/>
    <property type="molecule type" value="Genomic_DNA"/>
</dbReference>
<proteinExistence type="predicted"/>
<evidence type="ECO:0008006" key="4">
    <source>
        <dbReference type="Google" id="ProtNLM"/>
    </source>
</evidence>
<sequence length="233" mass="26702">MMNLHMKLWNEDAMSEVASMVGVPLSTDKVTQDRSNNFYARVLIEVNVSKPPPLSFPIRLPSRKVVNQSVVYETFPNFCFHCKEYGHHPFICKKLATQEREKAREEKEEKTWIEGMGAELKDKEKLQVKKVEIQQSTLEKEVRADDVEAEEEEDGSESDTMQDCASQEMGQISSLNMNTSSPKDSENEESDSRRIGLSADDCKIFEECKKKIMEPRMKMEEARDKEPAQKGLG</sequence>
<feature type="compositionally biased region" description="Acidic residues" evidence="1">
    <location>
        <begin position="147"/>
        <end position="157"/>
    </location>
</feature>
<feature type="region of interest" description="Disordered" evidence="1">
    <location>
        <begin position="139"/>
        <end position="198"/>
    </location>
</feature>
<reference evidence="2" key="1">
    <citation type="submission" date="2022-07" db="EMBL/GenBank/DDBJ databases">
        <authorList>
            <person name="Macas J."/>
            <person name="Novak P."/>
            <person name="Neumann P."/>
        </authorList>
    </citation>
    <scope>NUCLEOTIDE SEQUENCE</scope>
</reference>
<accession>A0A9P0ZZ44</accession>
<protein>
    <recommendedName>
        <fullName evidence="4">DUF4283 domain-containing protein</fullName>
    </recommendedName>
</protein>
<comment type="caution">
    <text evidence="2">The sequence shown here is derived from an EMBL/GenBank/DDBJ whole genome shotgun (WGS) entry which is preliminary data.</text>
</comment>
<feature type="compositionally biased region" description="Polar residues" evidence="1">
    <location>
        <begin position="161"/>
        <end position="182"/>
    </location>
</feature>
<feature type="region of interest" description="Disordered" evidence="1">
    <location>
        <begin position="212"/>
        <end position="233"/>
    </location>
</feature>
<dbReference type="Proteomes" id="UP001152484">
    <property type="component" value="Unassembled WGS sequence"/>
</dbReference>
<dbReference type="PANTHER" id="PTHR31286:SF180">
    <property type="entry name" value="OS10G0362600 PROTEIN"/>
    <property type="match status" value="1"/>
</dbReference>
<name>A0A9P0ZZ44_CUSEU</name>
<evidence type="ECO:0000256" key="1">
    <source>
        <dbReference type="SAM" id="MobiDB-lite"/>
    </source>
</evidence>
<gene>
    <name evidence="2" type="ORF">CEURO_LOCUS22666</name>
</gene>
<evidence type="ECO:0000313" key="3">
    <source>
        <dbReference type="Proteomes" id="UP001152484"/>
    </source>
</evidence>
<keyword evidence="3" id="KW-1185">Reference proteome</keyword>